<dbReference type="Pfam" id="PF10702">
    <property type="entry name" value="DUF2507"/>
    <property type="match status" value="1"/>
</dbReference>
<keyword evidence="2" id="KW-1185">Reference proteome</keyword>
<dbReference type="STRING" id="402384.HM131_08420"/>
<dbReference type="InterPro" id="IPR019642">
    <property type="entry name" value="DUF2507"/>
</dbReference>
<dbReference type="EMBL" id="CP020772">
    <property type="protein sequence ID" value="ARI76866.1"/>
    <property type="molecule type" value="Genomic_DNA"/>
</dbReference>
<evidence type="ECO:0008006" key="3">
    <source>
        <dbReference type="Google" id="ProtNLM"/>
    </source>
</evidence>
<organism evidence="1 2">
    <name type="scientific">Halobacillus mangrovi</name>
    <dbReference type="NCBI Taxonomy" id="402384"/>
    <lineage>
        <taxon>Bacteria</taxon>
        <taxon>Bacillati</taxon>
        <taxon>Bacillota</taxon>
        <taxon>Bacilli</taxon>
        <taxon>Bacillales</taxon>
        <taxon>Bacillaceae</taxon>
        <taxon>Halobacillus</taxon>
    </lineage>
</organism>
<dbReference type="OrthoDB" id="2965348at2"/>
<protein>
    <recommendedName>
        <fullName evidence="3">DUF2507 domain-containing protein</fullName>
    </recommendedName>
</protein>
<dbReference type="RefSeq" id="WP_085029342.1">
    <property type="nucleotide sequence ID" value="NZ_CP020772.1"/>
</dbReference>
<dbReference type="SUPFAM" id="SSF111126">
    <property type="entry name" value="Ligand-binding domain in the NO signalling and Golgi transport"/>
    <property type="match status" value="1"/>
</dbReference>
<evidence type="ECO:0000313" key="2">
    <source>
        <dbReference type="Proteomes" id="UP000192527"/>
    </source>
</evidence>
<dbReference type="KEGG" id="hmn:HM131_08420"/>
<dbReference type="Proteomes" id="UP000192527">
    <property type="component" value="Chromosome"/>
</dbReference>
<dbReference type="InterPro" id="IPR024096">
    <property type="entry name" value="NO_sig/Golgi_transp_ligand-bd"/>
</dbReference>
<dbReference type="AlphaFoldDB" id="A0A1W5ZU92"/>
<accession>A0A1W5ZU92</accession>
<gene>
    <name evidence="1" type="ORF">HM131_08420</name>
</gene>
<dbReference type="Gene3D" id="3.30.1380.20">
    <property type="entry name" value="Trafficking protein particle complex subunit 3"/>
    <property type="match status" value="1"/>
</dbReference>
<reference evidence="1 2" key="1">
    <citation type="submission" date="2017-04" db="EMBL/GenBank/DDBJ databases">
        <title>The whole genome sequencing and assembly of Halobacillus mangrovi strain.</title>
        <authorList>
            <person name="Lee S.-J."/>
            <person name="Park M.-K."/>
            <person name="Kim J.-Y."/>
            <person name="Lee Y.-J."/>
            <person name="Yi H."/>
            <person name="Bahn Y.-S."/>
            <person name="Kim J.F."/>
            <person name="Lee D.-W."/>
        </authorList>
    </citation>
    <scope>NUCLEOTIDE SEQUENCE [LARGE SCALE GENOMIC DNA]</scope>
    <source>
        <strain evidence="1 2">KTB 131</strain>
    </source>
</reference>
<proteinExistence type="predicted"/>
<sequence>MSVMQQSTKLNTNNISSLVGTGAGFDLMRYYTLPDFLGKDAPYMLYYMGKNIARQTDIYDFDDLYEFFQYMGWGELSLVKEKKKELIFHLTGHIIEKRLNQKLFTVDFRLECGFLAETLQKLTENTYECFEEINEKENYIELKAMKG</sequence>
<name>A0A1W5ZU92_9BACI</name>
<evidence type="ECO:0000313" key="1">
    <source>
        <dbReference type="EMBL" id="ARI76866.1"/>
    </source>
</evidence>